<reference evidence="8 9" key="1">
    <citation type="submission" date="2021-06" db="EMBL/GenBank/DDBJ databases">
        <title>Faecalicatena sp. nov. isolated from porcine feces.</title>
        <authorList>
            <person name="Oh B.S."/>
            <person name="Lee J.H."/>
        </authorList>
    </citation>
    <scope>NUCLEOTIDE SEQUENCE [LARGE SCALE GENOMIC DNA]</scope>
    <source>
        <strain evidence="8 9">AGMB00832</strain>
    </source>
</reference>
<comment type="caution">
    <text evidence="8">The sequence shown here is derived from an EMBL/GenBank/DDBJ whole genome shotgun (WGS) entry which is preliminary data.</text>
</comment>
<keyword evidence="3" id="KW-0804">Transcription</keyword>
<dbReference type="Pfam" id="PF00486">
    <property type="entry name" value="Trans_reg_C"/>
    <property type="match status" value="1"/>
</dbReference>
<dbReference type="CDD" id="cd00383">
    <property type="entry name" value="trans_reg_C"/>
    <property type="match status" value="1"/>
</dbReference>
<dbReference type="InterPro" id="IPR001789">
    <property type="entry name" value="Sig_transdc_resp-reg_receiver"/>
</dbReference>
<keyword evidence="2 5" id="KW-0238">DNA-binding</keyword>
<dbReference type="EMBL" id="JABACJ020000025">
    <property type="protein sequence ID" value="MBU3877992.1"/>
    <property type="molecule type" value="Genomic_DNA"/>
</dbReference>
<dbReference type="PROSITE" id="PS50110">
    <property type="entry name" value="RESPONSE_REGULATORY"/>
    <property type="match status" value="1"/>
</dbReference>
<feature type="modified residue" description="4-aspartylphosphate" evidence="4">
    <location>
        <position position="51"/>
    </location>
</feature>
<dbReference type="SMART" id="SM00448">
    <property type="entry name" value="REC"/>
    <property type="match status" value="1"/>
</dbReference>
<feature type="domain" description="OmpR/PhoB-type" evidence="7">
    <location>
        <begin position="123"/>
        <end position="219"/>
    </location>
</feature>
<accession>A0ABS6D9X2</accession>
<evidence type="ECO:0000313" key="8">
    <source>
        <dbReference type="EMBL" id="MBU3877992.1"/>
    </source>
</evidence>
<evidence type="ECO:0000256" key="5">
    <source>
        <dbReference type="PROSITE-ProRule" id="PRU01091"/>
    </source>
</evidence>
<gene>
    <name evidence="8" type="ORF">HGO97_019500</name>
</gene>
<dbReference type="PANTHER" id="PTHR48111">
    <property type="entry name" value="REGULATOR OF RPOS"/>
    <property type="match status" value="1"/>
</dbReference>
<evidence type="ECO:0000256" key="1">
    <source>
        <dbReference type="ARBA" id="ARBA00023015"/>
    </source>
</evidence>
<protein>
    <submittedName>
        <fullName evidence="8">Response regulator transcription factor</fullName>
    </submittedName>
</protein>
<name>A0ABS6D9X2_9FIRM</name>
<dbReference type="InterPro" id="IPR039420">
    <property type="entry name" value="WalR-like"/>
</dbReference>
<keyword evidence="9" id="KW-1185">Reference proteome</keyword>
<dbReference type="PROSITE" id="PS51755">
    <property type="entry name" value="OMPR_PHOB"/>
    <property type="match status" value="1"/>
</dbReference>
<dbReference type="SMART" id="SM00862">
    <property type="entry name" value="Trans_reg_C"/>
    <property type="match status" value="1"/>
</dbReference>
<evidence type="ECO:0000256" key="2">
    <source>
        <dbReference type="ARBA" id="ARBA00023125"/>
    </source>
</evidence>
<dbReference type="RefSeq" id="WP_216244547.1">
    <property type="nucleotide sequence ID" value="NZ_JABACJ020000025.1"/>
</dbReference>
<evidence type="ECO:0000259" key="7">
    <source>
        <dbReference type="PROSITE" id="PS51755"/>
    </source>
</evidence>
<sequence>MARILAVDDEPAILTLIRRALEKEGHSVTICQSADEVKTEYLTQYDLILLDIMMPDRDGVTFCRQIRSQVDCPILFLTAKTEESSIMLGLGSGGDDYITKPFGIGELRARVQAHLRREKREKKHSVLISDVRFDLSGKSAEAGGNLIPLTKSEYEISEFLAINHGQVFSKEQIFERVFGFDRESDISAITEHVKNIRAKFAKQGINPIETVWGIGYKWK</sequence>
<dbReference type="CDD" id="cd17574">
    <property type="entry name" value="REC_OmpR"/>
    <property type="match status" value="1"/>
</dbReference>
<dbReference type="Pfam" id="PF00072">
    <property type="entry name" value="Response_reg"/>
    <property type="match status" value="1"/>
</dbReference>
<evidence type="ECO:0000259" key="6">
    <source>
        <dbReference type="PROSITE" id="PS50110"/>
    </source>
</evidence>
<evidence type="ECO:0000313" key="9">
    <source>
        <dbReference type="Proteomes" id="UP000723714"/>
    </source>
</evidence>
<dbReference type="Proteomes" id="UP000723714">
    <property type="component" value="Unassembled WGS sequence"/>
</dbReference>
<evidence type="ECO:0000256" key="3">
    <source>
        <dbReference type="ARBA" id="ARBA00023163"/>
    </source>
</evidence>
<organism evidence="8 9">
    <name type="scientific">Faecalicatena faecalis</name>
    <dbReference type="NCBI Taxonomy" id="2726362"/>
    <lineage>
        <taxon>Bacteria</taxon>
        <taxon>Bacillati</taxon>
        <taxon>Bacillota</taxon>
        <taxon>Clostridia</taxon>
        <taxon>Lachnospirales</taxon>
        <taxon>Lachnospiraceae</taxon>
        <taxon>Faecalicatena</taxon>
    </lineage>
</organism>
<keyword evidence="4" id="KW-0597">Phosphoprotein</keyword>
<keyword evidence="1" id="KW-0805">Transcription regulation</keyword>
<evidence type="ECO:0000256" key="4">
    <source>
        <dbReference type="PROSITE-ProRule" id="PRU00169"/>
    </source>
</evidence>
<dbReference type="InterPro" id="IPR001867">
    <property type="entry name" value="OmpR/PhoB-type_DNA-bd"/>
</dbReference>
<feature type="DNA-binding region" description="OmpR/PhoB-type" evidence="5">
    <location>
        <begin position="123"/>
        <end position="219"/>
    </location>
</feature>
<dbReference type="PANTHER" id="PTHR48111:SF2">
    <property type="entry name" value="RESPONSE REGULATOR SAER"/>
    <property type="match status" value="1"/>
</dbReference>
<feature type="domain" description="Response regulatory" evidence="6">
    <location>
        <begin position="3"/>
        <end position="115"/>
    </location>
</feature>
<proteinExistence type="predicted"/>